<evidence type="ECO:0000256" key="2">
    <source>
        <dbReference type="ARBA" id="ARBA00022801"/>
    </source>
</evidence>
<dbReference type="CDD" id="cd16352">
    <property type="entry name" value="CheD"/>
    <property type="match status" value="1"/>
</dbReference>
<evidence type="ECO:0000313" key="4">
    <source>
        <dbReference type="EMBL" id="KWT85369.1"/>
    </source>
</evidence>
<evidence type="ECO:0000256" key="3">
    <source>
        <dbReference type="HAMAP-Rule" id="MF_01440"/>
    </source>
</evidence>
<dbReference type="Proteomes" id="UP000060487">
    <property type="component" value="Unassembled WGS sequence"/>
</dbReference>
<comment type="catalytic activity">
    <reaction evidence="3">
        <text>L-glutaminyl-[protein] + H2O = L-glutamyl-[protein] + NH4(+)</text>
        <dbReference type="Rhea" id="RHEA:16441"/>
        <dbReference type="Rhea" id="RHEA-COMP:10207"/>
        <dbReference type="Rhea" id="RHEA-COMP:10208"/>
        <dbReference type="ChEBI" id="CHEBI:15377"/>
        <dbReference type="ChEBI" id="CHEBI:28938"/>
        <dbReference type="ChEBI" id="CHEBI:29973"/>
        <dbReference type="ChEBI" id="CHEBI:30011"/>
        <dbReference type="EC" id="3.5.1.44"/>
    </reaction>
</comment>
<proteinExistence type="inferred from homology"/>
<dbReference type="EC" id="3.5.1.44" evidence="3"/>
<dbReference type="InterPro" id="IPR005659">
    <property type="entry name" value="Chemorcpt_Glu_NH3ase_CheD"/>
</dbReference>
<comment type="function">
    <text evidence="3">Probably deamidates glutamine residues to glutamate on methyl-accepting chemotaxis receptors (MCPs), playing an important role in chemotaxis.</text>
</comment>
<dbReference type="Pfam" id="PF03975">
    <property type="entry name" value="CheD"/>
    <property type="match status" value="1"/>
</dbReference>
<dbReference type="PANTHER" id="PTHR35147">
    <property type="entry name" value="CHEMORECEPTOR GLUTAMINE DEAMIDASE CHED-RELATED"/>
    <property type="match status" value="1"/>
</dbReference>
<sequence>MKFMEMGLPLVFLKPGEVYVTEKPALIKTVLGSCVSVTLFEPGRCVGAMCHGMLPDCGGKGCRDCPERLKFVTCSVKYILNKMQEKGVNARNLEVKAFGGGDVLTYRDNNTKASVGKQNIEAALKILDSLGLEPVTSDLGGDRGRKIFFNTLTGEVLLKKLRKTAVEFVD</sequence>
<dbReference type="PANTHER" id="PTHR35147:SF1">
    <property type="entry name" value="CHEMORECEPTOR GLUTAMINE DEAMIDASE CHED-RELATED"/>
    <property type="match status" value="1"/>
</dbReference>
<dbReference type="Gene3D" id="3.30.1330.200">
    <property type="match status" value="1"/>
</dbReference>
<comment type="similarity">
    <text evidence="3">Belongs to the CheD family.</text>
</comment>
<dbReference type="EMBL" id="LNQR01000062">
    <property type="protein sequence ID" value="KWT85369.1"/>
    <property type="molecule type" value="Genomic_DNA"/>
</dbReference>
<evidence type="ECO:0000313" key="5">
    <source>
        <dbReference type="Proteomes" id="UP000060487"/>
    </source>
</evidence>
<dbReference type="InterPro" id="IPR038592">
    <property type="entry name" value="CheD-like_sf"/>
</dbReference>
<dbReference type="InterPro" id="IPR011324">
    <property type="entry name" value="Cytotoxic_necrot_fac-like_cat"/>
</dbReference>
<name>A0ABR5SJE9_9BACT</name>
<keyword evidence="5" id="KW-1185">Reference proteome</keyword>
<gene>
    <name evidence="3 4" type="primary">cheD</name>
    <name evidence="4" type="ORF">ASN18_1725</name>
</gene>
<reference evidence="4 5" key="1">
    <citation type="submission" date="2015-11" db="EMBL/GenBank/DDBJ databases">
        <authorList>
            <person name="Lin W."/>
        </authorList>
    </citation>
    <scope>NUCLEOTIDE SEQUENCE [LARGE SCALE GENOMIC DNA]</scope>
    <source>
        <strain evidence="4 5">HCH-1</strain>
    </source>
</reference>
<dbReference type="HAMAP" id="MF_01440">
    <property type="entry name" value="CheD"/>
    <property type="match status" value="1"/>
</dbReference>
<dbReference type="GO" id="GO:0050568">
    <property type="term" value="F:protein-glutamine glutaminase activity"/>
    <property type="evidence" value="ECO:0007669"/>
    <property type="project" value="UniProtKB-EC"/>
</dbReference>
<evidence type="ECO:0000256" key="1">
    <source>
        <dbReference type="ARBA" id="ARBA00022500"/>
    </source>
</evidence>
<protein>
    <recommendedName>
        <fullName evidence="3">Probable chemoreceptor glutamine deamidase CheD</fullName>
        <ecNumber evidence="3">3.5.1.44</ecNumber>
    </recommendedName>
</protein>
<accession>A0ABR5SJE9</accession>
<comment type="caution">
    <text evidence="4">The sequence shown here is derived from an EMBL/GenBank/DDBJ whole genome shotgun (WGS) entry which is preliminary data.</text>
</comment>
<dbReference type="RefSeq" id="WP_085052342.1">
    <property type="nucleotide sequence ID" value="NZ_LNQR01000062.1"/>
</dbReference>
<dbReference type="SUPFAM" id="SSF64438">
    <property type="entry name" value="CNF1/YfiH-like putative cysteine hydrolases"/>
    <property type="match status" value="1"/>
</dbReference>
<organism evidence="4 5">
    <name type="scientific">Candidatus Magnetominusculus xianensis</name>
    <dbReference type="NCBI Taxonomy" id="1748249"/>
    <lineage>
        <taxon>Bacteria</taxon>
        <taxon>Pseudomonadati</taxon>
        <taxon>Nitrospirota</taxon>
        <taxon>Nitrospiria</taxon>
        <taxon>Nitrospirales</taxon>
        <taxon>Nitrospiraceae</taxon>
        <taxon>Candidatus Magnetominusculus</taxon>
    </lineage>
</organism>
<keyword evidence="1 3" id="KW-0145">Chemotaxis</keyword>
<keyword evidence="2 3" id="KW-0378">Hydrolase</keyword>